<organism evidence="1 2">
    <name type="scientific">Daphnia magna</name>
    <dbReference type="NCBI Taxonomy" id="35525"/>
    <lineage>
        <taxon>Eukaryota</taxon>
        <taxon>Metazoa</taxon>
        <taxon>Ecdysozoa</taxon>
        <taxon>Arthropoda</taxon>
        <taxon>Crustacea</taxon>
        <taxon>Branchiopoda</taxon>
        <taxon>Diplostraca</taxon>
        <taxon>Cladocera</taxon>
        <taxon>Anomopoda</taxon>
        <taxon>Daphniidae</taxon>
        <taxon>Daphnia</taxon>
    </lineage>
</organism>
<dbReference type="Proteomes" id="UP000076858">
    <property type="component" value="Unassembled WGS sequence"/>
</dbReference>
<keyword evidence="2" id="KW-1185">Reference proteome</keyword>
<name>A0A164KY73_9CRUS</name>
<protein>
    <submittedName>
        <fullName evidence="1">Uncharacterized protein</fullName>
    </submittedName>
</protein>
<dbReference type="AlphaFoldDB" id="A0A164KY73"/>
<dbReference type="EMBL" id="LRGB01003241">
    <property type="protein sequence ID" value="KZS03633.1"/>
    <property type="molecule type" value="Genomic_DNA"/>
</dbReference>
<evidence type="ECO:0000313" key="2">
    <source>
        <dbReference type="Proteomes" id="UP000076858"/>
    </source>
</evidence>
<evidence type="ECO:0000313" key="1">
    <source>
        <dbReference type="EMBL" id="KZS03633.1"/>
    </source>
</evidence>
<sequence>MWMVCDPPLHCCCRRVLEWVLLSRWRDSERHEDPEVLVKACLNRMLYVMVAMR</sequence>
<accession>A0A164KY73</accession>
<gene>
    <name evidence="1" type="ORF">APZ42_033629</name>
</gene>
<proteinExistence type="predicted"/>
<reference evidence="1 2" key="1">
    <citation type="submission" date="2016-03" db="EMBL/GenBank/DDBJ databases">
        <title>EvidentialGene: Evidence-directed Construction of Genes on Genomes.</title>
        <authorList>
            <person name="Gilbert D.G."/>
            <person name="Choi J.-H."/>
            <person name="Mockaitis K."/>
            <person name="Colbourne J."/>
            <person name="Pfrender M."/>
        </authorList>
    </citation>
    <scope>NUCLEOTIDE SEQUENCE [LARGE SCALE GENOMIC DNA]</scope>
    <source>
        <strain evidence="1 2">Xinb3</strain>
        <tissue evidence="1">Complete organism</tissue>
    </source>
</reference>
<comment type="caution">
    <text evidence="1">The sequence shown here is derived from an EMBL/GenBank/DDBJ whole genome shotgun (WGS) entry which is preliminary data.</text>
</comment>